<organism evidence="2">
    <name type="scientific">uncultured Aureispira sp</name>
    <dbReference type="NCBI Taxonomy" id="1331704"/>
    <lineage>
        <taxon>Bacteria</taxon>
        <taxon>Pseudomonadati</taxon>
        <taxon>Bacteroidota</taxon>
        <taxon>Saprospiria</taxon>
        <taxon>Saprospirales</taxon>
        <taxon>Saprospiraceae</taxon>
        <taxon>Aureispira</taxon>
        <taxon>environmental samples</taxon>
    </lineage>
</organism>
<keyword evidence="1" id="KW-0732">Signal</keyword>
<name>A0A6S6UM13_9BACT</name>
<feature type="chain" id="PRO_5028394900" description="Lipoprotein" evidence="1">
    <location>
        <begin position="17"/>
        <end position="274"/>
    </location>
</feature>
<protein>
    <recommendedName>
        <fullName evidence="3">Lipoprotein</fullName>
    </recommendedName>
</protein>
<reference evidence="2" key="1">
    <citation type="submission" date="2020-01" db="EMBL/GenBank/DDBJ databases">
        <authorList>
            <person name="Meier V. D."/>
            <person name="Meier V D."/>
        </authorList>
    </citation>
    <scope>NUCLEOTIDE SEQUENCE</scope>
    <source>
        <strain evidence="2">HLG_WM_MAG_10</strain>
    </source>
</reference>
<accession>A0A6S6UM13</accession>
<dbReference type="EMBL" id="CACVAQ010000452">
    <property type="protein sequence ID" value="CAA6828993.1"/>
    <property type="molecule type" value="Genomic_DNA"/>
</dbReference>
<evidence type="ECO:0000256" key="1">
    <source>
        <dbReference type="SAM" id="SignalP"/>
    </source>
</evidence>
<sequence>MLVRFFLLFSFVSTLAACTSTVSTQQVTTSTLVDTTSLGLNENIFGDNFDNEKKMHEVVFPSILDSTYYKNPSLFLQQLGLTYGQANIAETSILAFEQQQLFGLKDSIWFVNCLSPANTADSCAFPMLQTQYLFDHKGHLLHKSTAALAQFIPTMLDSMPIYMTITNDCAGNGQHHFYTYQEGELIDIFNVLLNNTPKTYDINPEGGVFRKDHLEVLVEDLNLDGFNDIRLKGKWLVLDNGKGRKYPVTRPFKAEPVEYQFLYNPTKEIFSLVE</sequence>
<proteinExistence type="predicted"/>
<evidence type="ECO:0000313" key="2">
    <source>
        <dbReference type="EMBL" id="CAA6828993.1"/>
    </source>
</evidence>
<feature type="signal peptide" evidence="1">
    <location>
        <begin position="1"/>
        <end position="16"/>
    </location>
</feature>
<dbReference type="AlphaFoldDB" id="A0A6S6UM13"/>
<dbReference type="PROSITE" id="PS51257">
    <property type="entry name" value="PROKAR_LIPOPROTEIN"/>
    <property type="match status" value="1"/>
</dbReference>
<evidence type="ECO:0008006" key="3">
    <source>
        <dbReference type="Google" id="ProtNLM"/>
    </source>
</evidence>
<gene>
    <name evidence="2" type="ORF">HELGO_WM23344</name>
</gene>